<evidence type="ECO:0000313" key="9">
    <source>
        <dbReference type="EMBL" id="SDS78267.1"/>
    </source>
</evidence>
<organism evidence="9 10">
    <name type="scientific">Microterricola viridarii</name>
    <dbReference type="NCBI Taxonomy" id="412690"/>
    <lineage>
        <taxon>Bacteria</taxon>
        <taxon>Bacillati</taxon>
        <taxon>Actinomycetota</taxon>
        <taxon>Actinomycetes</taxon>
        <taxon>Micrococcales</taxon>
        <taxon>Microbacteriaceae</taxon>
        <taxon>Microterricola</taxon>
    </lineage>
</organism>
<evidence type="ECO:0000259" key="7">
    <source>
        <dbReference type="Pfam" id="PF03710"/>
    </source>
</evidence>
<evidence type="ECO:0000256" key="3">
    <source>
        <dbReference type="ARBA" id="ARBA00022741"/>
    </source>
</evidence>
<dbReference type="GO" id="GO:0000820">
    <property type="term" value="P:regulation of glutamine family amino acid metabolic process"/>
    <property type="evidence" value="ECO:0007669"/>
    <property type="project" value="TreeGrafter"/>
</dbReference>
<keyword evidence="9" id="KW-0436">Ligase</keyword>
<dbReference type="OrthoDB" id="9759366at2"/>
<dbReference type="Pfam" id="PF08335">
    <property type="entry name" value="GlnD_UR_UTase"/>
    <property type="match status" value="2"/>
</dbReference>
<protein>
    <submittedName>
        <fullName evidence="9">Glutamate-ammonia-ligase adenylyltransferase</fullName>
    </submittedName>
</protein>
<sequence>MASARFSLTELARAGFLELGAAADGLAEFEELSGTPARGILGALSRAADADSALRSLTALLRQAPVETGALLADPDTAARLALVLGASEGLAEFFLRQPAALAAVAEPLAALPDAAELGADLLAAVSGSAVGSAGGDEAAWARLRVRYRWWLARLAAFDLEQYDPVAGIDGIAGALADLAGATLDASLAVARRAVTSAGSAAFGLFAAAEVDATRLSIMGMGKAGAHELNYVSDVDVIFIAEAGDGLDNARAVDIATRLALLTMRGISEPLVEPGLWEVDANLRPEGKDGALVRTLESHLAYYERWAKNWEFQALLKARPLAGDRELGERYVRALAPAVWNSSDREGFVESVQRMRERVTAHIPDDEVDVQLKLGPGGLRDIEFTVQLLQLVHGQSDESVRHGGTLPALVALADAGYIGRVEAAEFAQDYRMLRLLEHRLQLQRLRRTHLMPRSEDALRVLARSSGLAGGAGELRARWAAGKQRVRGLHERLFYRPLLSAVAALPAEGLNLTSAQAEARLAAIGFVDPRGALAHIAALTAGVSRRATIQRHLLPVMLQWFADGADPDYGLLAFRRLSDSLGGTHWFLRMLRDSSGAAERLTRVLSGSRFIGELLELTPESVAWLEGDEELRPRSRASLAEETRAVLARHESPDAAAAVLRGIRRREVLRLAFAATLDLCTVEELGQGLSDVTENLIDGLVRAIRGPVAATESGEAHDGIEFAVIAMGRFGGQELGFGSDADVMYVYRPAGLEPEPAQKRSQAIVAALNRLSEDSRLPLDLDIGLRPEGKNGPVTRSLDSYKAYYARWSLTWEAQALLRARGAVGDPALLADFMAAADVVRYPEEIADSAVREVKRIKARVESERLPQGADPLRHLKLGRGSLSDVEWFVQLLQLQHGASVEGLRTPSTLRALQAAVDAGLVDGADAETLRAAWLLASRARSAMTLWINKTGDLLPRDRIQLGGVARLLNYPPGAANRLEEDYLAVTRRARAVFEREFYGVPERGTPSTG</sequence>
<keyword evidence="4" id="KW-0067">ATP-binding</keyword>
<accession>A0A1H1V0G1</accession>
<evidence type="ECO:0000256" key="4">
    <source>
        <dbReference type="ARBA" id="ARBA00022840"/>
    </source>
</evidence>
<dbReference type="SUPFAM" id="SSF81593">
    <property type="entry name" value="Nucleotidyltransferase substrate binding subunit/domain"/>
    <property type="match status" value="2"/>
</dbReference>
<keyword evidence="6" id="KW-0511">Multifunctional enzyme</keyword>
<dbReference type="InterPro" id="IPR013546">
    <property type="entry name" value="PII_UdlTrfase/GS_AdlTrfase"/>
</dbReference>
<dbReference type="Proteomes" id="UP000181956">
    <property type="component" value="Chromosome I"/>
</dbReference>
<evidence type="ECO:0000256" key="5">
    <source>
        <dbReference type="ARBA" id="ARBA00022842"/>
    </source>
</evidence>
<keyword evidence="10" id="KW-1185">Reference proteome</keyword>
<dbReference type="Gene3D" id="1.20.120.330">
    <property type="entry name" value="Nucleotidyltransferases domain 2"/>
    <property type="match status" value="2"/>
</dbReference>
<proteinExistence type="predicted"/>
<dbReference type="AlphaFoldDB" id="A0A1H1V0G1"/>
<keyword evidence="1 9" id="KW-0808">Transferase</keyword>
<evidence type="ECO:0000256" key="6">
    <source>
        <dbReference type="ARBA" id="ARBA00023268"/>
    </source>
</evidence>
<dbReference type="InterPro" id="IPR023057">
    <property type="entry name" value="GlnE"/>
</dbReference>
<name>A0A1H1V0G1_9MICO</name>
<dbReference type="Gene3D" id="3.30.460.10">
    <property type="entry name" value="Beta Polymerase, domain 2"/>
    <property type="match status" value="2"/>
</dbReference>
<dbReference type="CDD" id="cd05401">
    <property type="entry name" value="NT_GlnE_GlnD_like"/>
    <property type="match status" value="2"/>
</dbReference>
<dbReference type="InterPro" id="IPR005190">
    <property type="entry name" value="GlnE_rpt_dom"/>
</dbReference>
<keyword evidence="2 9" id="KW-0548">Nucleotidyltransferase</keyword>
<keyword evidence="5" id="KW-0460">Magnesium</keyword>
<dbReference type="SUPFAM" id="SSF81301">
    <property type="entry name" value="Nucleotidyltransferase"/>
    <property type="match status" value="2"/>
</dbReference>
<feature type="domain" description="Glutamate-ammonia ligase adenylyltransferase repeated" evidence="7">
    <location>
        <begin position="80"/>
        <end position="330"/>
    </location>
</feature>
<dbReference type="NCBIfam" id="NF010707">
    <property type="entry name" value="PRK14109.1"/>
    <property type="match status" value="1"/>
</dbReference>
<evidence type="ECO:0000313" key="10">
    <source>
        <dbReference type="Proteomes" id="UP000181956"/>
    </source>
</evidence>
<keyword evidence="3" id="KW-0547">Nucleotide-binding</keyword>
<dbReference type="GO" id="GO:0005829">
    <property type="term" value="C:cytosol"/>
    <property type="evidence" value="ECO:0007669"/>
    <property type="project" value="TreeGrafter"/>
</dbReference>
<dbReference type="STRING" id="412690.SAMN04489834_2140"/>
<dbReference type="PANTHER" id="PTHR30621:SF0">
    <property type="entry name" value="BIFUNCTIONAL GLUTAMINE SYNTHETASE ADENYLYLTRANSFERASE_ADENYLYL-REMOVING ENZYME"/>
    <property type="match status" value="1"/>
</dbReference>
<dbReference type="PANTHER" id="PTHR30621">
    <property type="entry name" value="GLUTAMINE SYNTHETASE ADENYLYLTRANSFERASE"/>
    <property type="match status" value="1"/>
</dbReference>
<dbReference type="Pfam" id="PF03710">
    <property type="entry name" value="GlnE"/>
    <property type="match status" value="2"/>
</dbReference>
<feature type="domain" description="PII-uridylyltransferase/Glutamine-synthetase adenylyltransferase" evidence="8">
    <location>
        <begin position="354"/>
        <end position="493"/>
    </location>
</feature>
<evidence type="ECO:0000256" key="1">
    <source>
        <dbReference type="ARBA" id="ARBA00022679"/>
    </source>
</evidence>
<reference evidence="10" key="1">
    <citation type="submission" date="2016-10" db="EMBL/GenBank/DDBJ databases">
        <authorList>
            <person name="Varghese N."/>
            <person name="Submissions S."/>
        </authorList>
    </citation>
    <scope>NUCLEOTIDE SEQUENCE [LARGE SCALE GENOMIC DNA]</scope>
    <source>
        <strain evidence="10">DSM 21772</strain>
    </source>
</reference>
<feature type="domain" description="PII-uridylyltransferase/Glutamine-synthetase adenylyltransferase" evidence="8">
    <location>
        <begin position="873"/>
        <end position="994"/>
    </location>
</feature>
<dbReference type="GO" id="GO:0008882">
    <property type="term" value="F:[glutamate-ammonia-ligase] adenylyltransferase activity"/>
    <property type="evidence" value="ECO:0007669"/>
    <property type="project" value="InterPro"/>
</dbReference>
<evidence type="ECO:0000256" key="2">
    <source>
        <dbReference type="ARBA" id="ARBA00022695"/>
    </source>
</evidence>
<dbReference type="InterPro" id="IPR043519">
    <property type="entry name" value="NT_sf"/>
</dbReference>
<dbReference type="RefSeq" id="WP_083364025.1">
    <property type="nucleotide sequence ID" value="NZ_LT629742.1"/>
</dbReference>
<dbReference type="EMBL" id="LT629742">
    <property type="protein sequence ID" value="SDS78267.1"/>
    <property type="molecule type" value="Genomic_DNA"/>
</dbReference>
<dbReference type="GO" id="GO:0016874">
    <property type="term" value="F:ligase activity"/>
    <property type="evidence" value="ECO:0007669"/>
    <property type="project" value="UniProtKB-KW"/>
</dbReference>
<feature type="domain" description="Glutamate-ammonia ligase adenylyltransferase repeated" evidence="7">
    <location>
        <begin position="598"/>
        <end position="832"/>
    </location>
</feature>
<dbReference type="GO" id="GO:0005524">
    <property type="term" value="F:ATP binding"/>
    <property type="evidence" value="ECO:0007669"/>
    <property type="project" value="UniProtKB-KW"/>
</dbReference>
<gene>
    <name evidence="9" type="ORF">SAMN04489834_2140</name>
</gene>
<evidence type="ECO:0000259" key="8">
    <source>
        <dbReference type="Pfam" id="PF08335"/>
    </source>
</evidence>